<keyword evidence="1" id="KW-1133">Transmembrane helix</keyword>
<accession>A0ABW7SJR2</accession>
<evidence type="ECO:0000313" key="3">
    <source>
        <dbReference type="Proteomes" id="UP001611075"/>
    </source>
</evidence>
<protein>
    <recommendedName>
        <fullName evidence="4">NACHT domain-containing protein</fullName>
    </recommendedName>
</protein>
<keyword evidence="1" id="KW-0472">Membrane</keyword>
<dbReference type="RefSeq" id="WP_396678807.1">
    <property type="nucleotide sequence ID" value="NZ_JBIRPU010000006.1"/>
</dbReference>
<evidence type="ECO:0008006" key="4">
    <source>
        <dbReference type="Google" id="ProtNLM"/>
    </source>
</evidence>
<feature type="transmembrane region" description="Helical" evidence="1">
    <location>
        <begin position="120"/>
        <end position="142"/>
    </location>
</feature>
<name>A0ABW7SJR2_9ACTN</name>
<proteinExistence type="predicted"/>
<dbReference type="InterPro" id="IPR027417">
    <property type="entry name" value="P-loop_NTPase"/>
</dbReference>
<keyword evidence="3" id="KW-1185">Reference proteome</keyword>
<sequence length="1114" mass="126386">MRGPLWRGWLWTPRIWWSRLSRRTQVAAGCGLRQDRAPRASRFPTKARWWHYPWRLLLLVLAVGCVLGTVATTQFFVPLYHLVVHHLFDRQGFGVHWPRGIANPCGGANAKESCATITGFLGPVTATALAFLVFWIFTRLHVRHWYQRRAKQRPYELVPTANDDIGPVVGRDELCEILIERIRDDRVRCPTVIVGGVGAGKTATLVALTRELAHRGIVPVPIRLHDAQDKDKLDFEQLARDRFLEEINARLYSDAQGGRLWRTLRWGNRLAVLADGLDEATKVAKNRSGESVIHAAIAKAANDHLPLVIASRPYDPLRGMPALVIGLESLGEGSALEYALTPDDQSSPAAWAPVIDMVYAADVTAAPLFLRIIRDLNQQGKLRHRSGYQSEPEAASRPVDRHSARWELLRTWREALLDGYLREDFAQSRQERQDTLLILAAFACAGFLRNSLQVTYDDLTDHGHWLDPTSAHWPLFEILSRKLAGHRNPADPHDLNHAATEGSELGIVDAQNDGVRFQHGDLQGYLGADLLTDPDLRGRLLPKLIRAQPSREVLTALRLLSRHLADERAEFEPRLTALLRAQAMLSKASRHPGDAADMVRLLRQAAPQQPNPCWQLEFYAAALEIDTSATQPRYPELVRELAQRWPGYQHDTPDRPLNEAKLDVVRRLGEAARLVTDQRRHSAVHQRRSWQVPPYADLFSLAAEEHSYRVRLAAAREIGFGGMDATLSLVTADLLGPRRMDLRLGTGREADHRALREQQLRGWVVPLLHLSTVEDIDSRVPEEERGRQSGPILAEWLRELGPRDSTCADRRLTITSEMALAQGFRLAANVRRLPVGRQHWDRSFLVEKAEFALRNSRFWYSHLVLIQALTLLSLPDDPAEPLARRGHGANPYGLVQHWTRVAGSAVPGHQRFDAHPFVLEVGRLCVYTLLTRRPERYCWIDERETASRVGACSAPAYLRREQRLWIPDSMGWSVLGGRAQRLLADIMLLLNLADRGDSLVEREERLARADRCDLPPCLTNDRSAMQPSRTLHASDRCDPGASCLDDCAFRLCPLPTRGERMPHEMDQNFCARQRDLATLRYVFDARAPWQNADRSSLRRFWREMSERQLPRWRS</sequence>
<dbReference type="Gene3D" id="3.40.50.300">
    <property type="entry name" value="P-loop containing nucleotide triphosphate hydrolases"/>
    <property type="match status" value="1"/>
</dbReference>
<organism evidence="2 3">
    <name type="scientific">Micromonospora rubida</name>
    <dbReference type="NCBI Taxonomy" id="2697657"/>
    <lineage>
        <taxon>Bacteria</taxon>
        <taxon>Bacillati</taxon>
        <taxon>Actinomycetota</taxon>
        <taxon>Actinomycetes</taxon>
        <taxon>Micromonosporales</taxon>
        <taxon>Micromonosporaceae</taxon>
        <taxon>Micromonospora</taxon>
    </lineage>
</organism>
<dbReference type="Proteomes" id="UP001611075">
    <property type="component" value="Unassembled WGS sequence"/>
</dbReference>
<dbReference type="SUPFAM" id="SSF52540">
    <property type="entry name" value="P-loop containing nucleoside triphosphate hydrolases"/>
    <property type="match status" value="1"/>
</dbReference>
<keyword evidence="1" id="KW-0812">Transmembrane</keyword>
<reference evidence="2 3" key="1">
    <citation type="submission" date="2024-10" db="EMBL/GenBank/DDBJ databases">
        <title>The Natural Products Discovery Center: Release of the First 8490 Sequenced Strains for Exploring Actinobacteria Biosynthetic Diversity.</title>
        <authorList>
            <person name="Kalkreuter E."/>
            <person name="Kautsar S.A."/>
            <person name="Yang D."/>
            <person name="Bader C.D."/>
            <person name="Teijaro C.N."/>
            <person name="Fluegel L."/>
            <person name="Davis C.M."/>
            <person name="Simpson J.R."/>
            <person name="Lauterbach L."/>
            <person name="Steele A.D."/>
            <person name="Gui C."/>
            <person name="Meng S."/>
            <person name="Li G."/>
            <person name="Viehrig K."/>
            <person name="Ye F."/>
            <person name="Su P."/>
            <person name="Kiefer A.F."/>
            <person name="Nichols A."/>
            <person name="Cepeda A.J."/>
            <person name="Yan W."/>
            <person name="Fan B."/>
            <person name="Jiang Y."/>
            <person name="Adhikari A."/>
            <person name="Zheng C.-J."/>
            <person name="Schuster L."/>
            <person name="Cowan T.M."/>
            <person name="Smanski M.J."/>
            <person name="Chevrette M.G."/>
            <person name="De Carvalho L.P.S."/>
            <person name="Shen B."/>
        </authorList>
    </citation>
    <scope>NUCLEOTIDE SEQUENCE [LARGE SCALE GENOMIC DNA]</scope>
    <source>
        <strain evidence="2 3">NPDC021253</strain>
    </source>
</reference>
<dbReference type="EMBL" id="JBIRPU010000006">
    <property type="protein sequence ID" value="MFI0793405.1"/>
    <property type="molecule type" value="Genomic_DNA"/>
</dbReference>
<evidence type="ECO:0000256" key="1">
    <source>
        <dbReference type="SAM" id="Phobius"/>
    </source>
</evidence>
<evidence type="ECO:0000313" key="2">
    <source>
        <dbReference type="EMBL" id="MFI0793405.1"/>
    </source>
</evidence>
<feature type="transmembrane region" description="Helical" evidence="1">
    <location>
        <begin position="56"/>
        <end position="77"/>
    </location>
</feature>
<gene>
    <name evidence="2" type="ORF">ACH4OY_12000</name>
</gene>
<comment type="caution">
    <text evidence="2">The sequence shown here is derived from an EMBL/GenBank/DDBJ whole genome shotgun (WGS) entry which is preliminary data.</text>
</comment>